<dbReference type="Proteomes" id="UP001150941">
    <property type="component" value="Unassembled WGS sequence"/>
</dbReference>
<proteinExistence type="predicted"/>
<evidence type="ECO:0000313" key="1">
    <source>
        <dbReference type="EMBL" id="KAJ5223905.1"/>
    </source>
</evidence>
<evidence type="ECO:0000313" key="2">
    <source>
        <dbReference type="Proteomes" id="UP001150941"/>
    </source>
</evidence>
<name>A0A9W9NPW2_9EURO</name>
<dbReference type="RefSeq" id="XP_058328088.1">
    <property type="nucleotide sequence ID" value="XM_058477743.1"/>
</dbReference>
<dbReference type="GeneID" id="83205046"/>
<comment type="caution">
    <text evidence="1">The sequence shown here is derived from an EMBL/GenBank/DDBJ whole genome shotgun (WGS) entry which is preliminary data.</text>
</comment>
<reference evidence="1" key="2">
    <citation type="journal article" date="2023" name="IMA Fungus">
        <title>Comparative genomic study of the Penicillium genus elucidates a diverse pangenome and 15 lateral gene transfer events.</title>
        <authorList>
            <person name="Petersen C."/>
            <person name="Sorensen T."/>
            <person name="Nielsen M.R."/>
            <person name="Sondergaard T.E."/>
            <person name="Sorensen J.L."/>
            <person name="Fitzpatrick D.A."/>
            <person name="Frisvad J.C."/>
            <person name="Nielsen K.L."/>
        </authorList>
    </citation>
    <scope>NUCLEOTIDE SEQUENCE</scope>
    <source>
        <strain evidence="1">IBT 19713</strain>
    </source>
</reference>
<gene>
    <name evidence="1" type="ORF">N7468_008447</name>
</gene>
<keyword evidence="2" id="KW-1185">Reference proteome</keyword>
<protein>
    <submittedName>
        <fullName evidence="1">Uncharacterized protein</fullName>
    </submittedName>
</protein>
<organism evidence="1 2">
    <name type="scientific">Penicillium chermesinum</name>
    <dbReference type="NCBI Taxonomy" id="63820"/>
    <lineage>
        <taxon>Eukaryota</taxon>
        <taxon>Fungi</taxon>
        <taxon>Dikarya</taxon>
        <taxon>Ascomycota</taxon>
        <taxon>Pezizomycotina</taxon>
        <taxon>Eurotiomycetes</taxon>
        <taxon>Eurotiomycetidae</taxon>
        <taxon>Eurotiales</taxon>
        <taxon>Aspergillaceae</taxon>
        <taxon>Penicillium</taxon>
    </lineage>
</organism>
<sequence length="83" mass="9216">MRGEGLIVDSVLRVDRPGSTRPSVHSYYLPAMARSRFSHFCGKVTLNSRAYPIDAGPLGVILGRPRAVSRDPLAREFRECSLE</sequence>
<dbReference type="AlphaFoldDB" id="A0A9W9NPW2"/>
<reference evidence="1" key="1">
    <citation type="submission" date="2022-11" db="EMBL/GenBank/DDBJ databases">
        <authorList>
            <person name="Petersen C."/>
        </authorList>
    </citation>
    <scope>NUCLEOTIDE SEQUENCE</scope>
    <source>
        <strain evidence="1">IBT 19713</strain>
    </source>
</reference>
<dbReference type="EMBL" id="JAPQKS010000006">
    <property type="protein sequence ID" value="KAJ5223905.1"/>
    <property type="molecule type" value="Genomic_DNA"/>
</dbReference>
<accession>A0A9W9NPW2</accession>